<feature type="compositionally biased region" description="Low complexity" evidence="1">
    <location>
        <begin position="276"/>
        <end position="287"/>
    </location>
</feature>
<evidence type="ECO:0000313" key="3">
    <source>
        <dbReference type="Proteomes" id="UP000028582"/>
    </source>
</evidence>
<feature type="compositionally biased region" description="Low complexity" evidence="1">
    <location>
        <begin position="407"/>
        <end position="427"/>
    </location>
</feature>
<feature type="region of interest" description="Disordered" evidence="1">
    <location>
        <begin position="47"/>
        <end position="102"/>
    </location>
</feature>
<evidence type="ECO:0000256" key="1">
    <source>
        <dbReference type="SAM" id="MobiDB-lite"/>
    </source>
</evidence>
<feature type="compositionally biased region" description="Basic residues" evidence="1">
    <location>
        <begin position="457"/>
        <end position="468"/>
    </location>
</feature>
<feature type="compositionally biased region" description="Low complexity" evidence="1">
    <location>
        <begin position="323"/>
        <end position="336"/>
    </location>
</feature>
<organism evidence="2 3">
    <name type="scientific">Phytophthora nicotianae P1976</name>
    <dbReference type="NCBI Taxonomy" id="1317066"/>
    <lineage>
        <taxon>Eukaryota</taxon>
        <taxon>Sar</taxon>
        <taxon>Stramenopiles</taxon>
        <taxon>Oomycota</taxon>
        <taxon>Peronosporomycetes</taxon>
        <taxon>Peronosporales</taxon>
        <taxon>Peronosporaceae</taxon>
        <taxon>Phytophthora</taxon>
    </lineage>
</organism>
<feature type="region of interest" description="Disordered" evidence="1">
    <location>
        <begin position="315"/>
        <end position="367"/>
    </location>
</feature>
<feature type="compositionally biased region" description="Basic residues" evidence="1">
    <location>
        <begin position="390"/>
        <end position="406"/>
    </location>
</feature>
<dbReference type="OrthoDB" id="129319at2759"/>
<reference evidence="2 3" key="1">
    <citation type="submission" date="2013-11" db="EMBL/GenBank/DDBJ databases">
        <title>The Genome Sequence of Phytophthora parasitica P1976.</title>
        <authorList>
            <consortium name="The Broad Institute Genomics Platform"/>
            <person name="Russ C."/>
            <person name="Tyler B."/>
            <person name="Panabieres F."/>
            <person name="Shan W."/>
            <person name="Tripathy S."/>
            <person name="Grunwald N."/>
            <person name="Machado M."/>
            <person name="Johnson C.S."/>
            <person name="Walker B."/>
            <person name="Young S."/>
            <person name="Zeng Q."/>
            <person name="Gargeya S."/>
            <person name="Fitzgerald M."/>
            <person name="Haas B."/>
            <person name="Abouelleil A."/>
            <person name="Allen A.W."/>
            <person name="Alvarado L."/>
            <person name="Arachchi H.M."/>
            <person name="Berlin A.M."/>
            <person name="Chapman S.B."/>
            <person name="Gainer-Dewar J."/>
            <person name="Goldberg J."/>
            <person name="Griggs A."/>
            <person name="Gujja S."/>
            <person name="Hansen M."/>
            <person name="Howarth C."/>
            <person name="Imamovic A."/>
            <person name="Ireland A."/>
            <person name="Larimer J."/>
            <person name="McCowan C."/>
            <person name="Murphy C."/>
            <person name="Pearson M."/>
            <person name="Poon T.W."/>
            <person name="Priest M."/>
            <person name="Roberts A."/>
            <person name="Saif S."/>
            <person name="Shea T."/>
            <person name="Sisk P."/>
            <person name="Sykes S."/>
            <person name="Wortman J."/>
            <person name="Nusbaum C."/>
            <person name="Birren B."/>
        </authorList>
    </citation>
    <scope>NUCLEOTIDE SEQUENCE [LARGE SCALE GENOMIC DNA]</scope>
    <source>
        <strain evidence="2 3">P1976</strain>
    </source>
</reference>
<comment type="caution">
    <text evidence="2">The sequence shown here is derived from an EMBL/GenBank/DDBJ whole genome shotgun (WGS) entry which is preliminary data.</text>
</comment>
<name>A0A081A9H4_PHYNI</name>
<sequence length="476" mass="53233">MVNDYEGKEDDICGWGAADFDDEFTERKETVTKGSKRNLQRKLVHYNQKLQQSRGMEPLPLQGSNLDLENHNGAPVYRKIKRKQPKEKREPQNYHNYKPSPRTLSIQDENAAIAAFGRQRRMRVVAATMAANVPRKSGIASVVSASFDDESDDNPEEPEIIHRQECMPASAPQKQHVKLTLPRVAEPSTAPAGPIEAPKKIPPPVPLPLLTISPDSGGKETRLAGKGEPPTQALRHKRRQQQKTSLLPSRDVYENWESNFPPSLRRFNSSSKYQTDLSDPSNSDPPSCTNTAPVLVPHKHVHATLRAKEPLASIHQVSKKSNSTASSAICSGISSSPGGNQCNKDELREEQESGEDDDESWTLGYDDPDVAAKSMAGLIQALSTFAAGGKHSKGLKGGKSKKRRAKLPQQQQKAQLLQRQILLQTPQSRRPPPLEDNYDKSSQFHINRRQQEPDKATRRRKHRRVRNRHSNDETKL</sequence>
<feature type="compositionally biased region" description="Polar residues" evidence="1">
    <location>
        <begin position="256"/>
        <end position="275"/>
    </location>
</feature>
<gene>
    <name evidence="2" type="ORF">F444_08906</name>
</gene>
<dbReference type="AlphaFoldDB" id="A0A081A9H4"/>
<evidence type="ECO:0000313" key="2">
    <source>
        <dbReference type="EMBL" id="ETO75535.1"/>
    </source>
</evidence>
<accession>A0A081A9H4</accession>
<dbReference type="EMBL" id="ANJA01001656">
    <property type="protein sequence ID" value="ETO75535.1"/>
    <property type="molecule type" value="Genomic_DNA"/>
</dbReference>
<protein>
    <submittedName>
        <fullName evidence="2">Uncharacterized protein</fullName>
    </submittedName>
</protein>
<dbReference type="Proteomes" id="UP000028582">
    <property type="component" value="Unassembled WGS sequence"/>
</dbReference>
<feature type="region of interest" description="Disordered" evidence="1">
    <location>
        <begin position="387"/>
        <end position="476"/>
    </location>
</feature>
<proteinExistence type="predicted"/>
<feature type="region of interest" description="Disordered" evidence="1">
    <location>
        <begin position="186"/>
        <end position="293"/>
    </location>
</feature>